<dbReference type="EMBL" id="JAHESF010000003">
    <property type="protein sequence ID" value="MBT1695965.1"/>
    <property type="molecule type" value="Genomic_DNA"/>
</dbReference>
<sequence length="423" mass="48933">METLQAEPSVLSKAVKRFIFCYLVLYIFPYGFEYIYALDTDDLSFWTKPTQWFGETFLGLTYDPERLMKGFDSKYDYTRFLLCAVLSLIIATGWLVIDRKYQLRYESKLNSLLRAVVRYHTGLTMIVYGMAKVLPLQFGDMGIDRLESTIGQYSPMGFLWAFMSHSKFYTASAGLIEVIGGVLLLFRRTTLLGAVICFTAMANVVLMDIGYDVSVKMFAIHLLLMTILLMADDAARLMKFFVLNQPTQPVHYAPLFTEKRTRMIGYVLKTLIIGYFTVTTVNMLTDRMKNEHDHRNDHVSGIYKIRKFVVNGDTLPPLGTDAVRWKNFILSGTSYMPDKMMVRYMTDSRAMFTFSADTLQRTLVFHSDQDSTDRYVMKYERLPENIYVLSGLHKQDSIWIEAEGKASHEYQLTRSGVRWIRDL</sequence>
<keyword evidence="1" id="KW-1133">Transmembrane helix</keyword>
<keyword evidence="1" id="KW-0812">Transmembrane</keyword>
<evidence type="ECO:0000313" key="3">
    <source>
        <dbReference type="Proteomes" id="UP001319200"/>
    </source>
</evidence>
<evidence type="ECO:0000256" key="1">
    <source>
        <dbReference type="SAM" id="Phobius"/>
    </source>
</evidence>
<organism evidence="2 3">
    <name type="scientific">Chryseosolibacter histidini</name>
    <dbReference type="NCBI Taxonomy" id="2782349"/>
    <lineage>
        <taxon>Bacteria</taxon>
        <taxon>Pseudomonadati</taxon>
        <taxon>Bacteroidota</taxon>
        <taxon>Cytophagia</taxon>
        <taxon>Cytophagales</taxon>
        <taxon>Chryseotaleaceae</taxon>
        <taxon>Chryseosolibacter</taxon>
    </lineage>
</organism>
<feature type="transmembrane region" description="Helical" evidence="1">
    <location>
        <begin position="18"/>
        <end position="37"/>
    </location>
</feature>
<evidence type="ECO:0008006" key="4">
    <source>
        <dbReference type="Google" id="ProtNLM"/>
    </source>
</evidence>
<reference evidence="2 3" key="1">
    <citation type="submission" date="2021-05" db="EMBL/GenBank/DDBJ databases">
        <title>A Polyphasic approach of four new species of the genus Ohtaekwangia: Ohtaekwangia histidinii sp. nov., Ohtaekwangia cretensis sp. nov., Ohtaekwangia indiensis sp. nov., Ohtaekwangia reichenbachii sp. nov. from diverse environment.</title>
        <authorList>
            <person name="Octaviana S."/>
        </authorList>
    </citation>
    <scope>NUCLEOTIDE SEQUENCE [LARGE SCALE GENOMIC DNA]</scope>
    <source>
        <strain evidence="2 3">PWU4</strain>
    </source>
</reference>
<proteinExistence type="predicted"/>
<dbReference type="AlphaFoldDB" id="A0AAP2GMP2"/>
<feature type="transmembrane region" description="Helical" evidence="1">
    <location>
        <begin position="191"/>
        <end position="207"/>
    </location>
</feature>
<dbReference type="RefSeq" id="WP_254160814.1">
    <property type="nucleotide sequence ID" value="NZ_JAHESF010000003.1"/>
</dbReference>
<keyword evidence="1" id="KW-0472">Membrane</keyword>
<feature type="transmembrane region" description="Helical" evidence="1">
    <location>
        <begin position="168"/>
        <end position="186"/>
    </location>
</feature>
<dbReference type="Proteomes" id="UP001319200">
    <property type="component" value="Unassembled WGS sequence"/>
</dbReference>
<feature type="transmembrane region" description="Helical" evidence="1">
    <location>
        <begin position="266"/>
        <end position="285"/>
    </location>
</feature>
<keyword evidence="3" id="KW-1185">Reference proteome</keyword>
<comment type="caution">
    <text evidence="2">The sequence shown here is derived from an EMBL/GenBank/DDBJ whole genome shotgun (WGS) entry which is preliminary data.</text>
</comment>
<accession>A0AAP2GMP2</accession>
<protein>
    <recommendedName>
        <fullName evidence="4">DoxX family protein</fullName>
    </recommendedName>
</protein>
<feature type="transmembrane region" description="Helical" evidence="1">
    <location>
        <begin position="109"/>
        <end position="131"/>
    </location>
</feature>
<gene>
    <name evidence="2" type="ORF">KK083_03695</name>
</gene>
<feature type="transmembrane region" description="Helical" evidence="1">
    <location>
        <begin position="77"/>
        <end position="97"/>
    </location>
</feature>
<evidence type="ECO:0000313" key="2">
    <source>
        <dbReference type="EMBL" id="MBT1695965.1"/>
    </source>
</evidence>
<name>A0AAP2GMP2_9BACT</name>